<dbReference type="SUPFAM" id="SSF52317">
    <property type="entry name" value="Class I glutamine amidotransferase-like"/>
    <property type="match status" value="1"/>
</dbReference>
<keyword evidence="2" id="KW-0808">Transferase</keyword>
<evidence type="ECO:0000313" key="2">
    <source>
        <dbReference type="EMBL" id="SFR51105.1"/>
    </source>
</evidence>
<dbReference type="GO" id="GO:0005829">
    <property type="term" value="C:cytosol"/>
    <property type="evidence" value="ECO:0007669"/>
    <property type="project" value="TreeGrafter"/>
</dbReference>
<dbReference type="GO" id="GO:0016811">
    <property type="term" value="F:hydrolase activity, acting on carbon-nitrogen (but not peptide) bonds, in linear amides"/>
    <property type="evidence" value="ECO:0007669"/>
    <property type="project" value="InterPro"/>
</dbReference>
<dbReference type="InterPro" id="IPR017926">
    <property type="entry name" value="GATASE"/>
</dbReference>
<gene>
    <name evidence="2" type="ORF">SAMN05216203_1021</name>
</gene>
<sequence length="202" mass="22210">MKRIGISARLDEVQGRCEERDALDVRWATLLWSLGYLPLPLCSGVAEVTEYLEALSLDGFILSGGNDIGSAPARDRLELGVLDYSSSKRLPVLGVCRGMQFINYYCGGDLIVTQGHVNTRHSLSGHWAEENGLLAVNSFHKQSIISTTLSSSLTPLAQSADGVIEALRHRSLPWLGIMWHPEREKPIADSDLALLKNHFDGK</sequence>
<dbReference type="EMBL" id="FOYW01000001">
    <property type="protein sequence ID" value="SFR51105.1"/>
    <property type="molecule type" value="Genomic_DNA"/>
</dbReference>
<dbReference type="InterPro" id="IPR044668">
    <property type="entry name" value="PuuD-like"/>
</dbReference>
<dbReference type="Gene3D" id="3.40.50.880">
    <property type="match status" value="1"/>
</dbReference>
<protein>
    <submittedName>
        <fullName evidence="2">Putative glutamine amidotransferase</fullName>
    </submittedName>
</protein>
<name>A0A1I6H9D7_9GAMM</name>
<dbReference type="GO" id="GO:0016740">
    <property type="term" value="F:transferase activity"/>
    <property type="evidence" value="ECO:0007669"/>
    <property type="project" value="UniProtKB-KW"/>
</dbReference>
<dbReference type="OrthoDB" id="9813383at2"/>
<proteinExistence type="predicted"/>
<dbReference type="Proteomes" id="UP000198644">
    <property type="component" value="Unassembled WGS sequence"/>
</dbReference>
<keyword evidence="2" id="KW-0315">Glutamine amidotransferase</keyword>
<dbReference type="PANTHER" id="PTHR43235">
    <property type="entry name" value="GLUTAMINE AMIDOTRANSFERASE PB2B2.05-RELATED"/>
    <property type="match status" value="1"/>
</dbReference>
<keyword evidence="3" id="KW-1185">Reference proteome</keyword>
<organism evidence="2 3">
    <name type="scientific">Marinobacter daqiaonensis</name>
    <dbReference type="NCBI Taxonomy" id="650891"/>
    <lineage>
        <taxon>Bacteria</taxon>
        <taxon>Pseudomonadati</taxon>
        <taxon>Pseudomonadota</taxon>
        <taxon>Gammaproteobacteria</taxon>
        <taxon>Pseudomonadales</taxon>
        <taxon>Marinobacteraceae</taxon>
        <taxon>Marinobacter</taxon>
    </lineage>
</organism>
<dbReference type="RefSeq" id="WP_092009462.1">
    <property type="nucleotide sequence ID" value="NZ_FOYW01000001.1"/>
</dbReference>
<accession>A0A1I6H9D7</accession>
<reference evidence="2 3" key="1">
    <citation type="submission" date="2016-10" db="EMBL/GenBank/DDBJ databases">
        <authorList>
            <person name="de Groot N.N."/>
        </authorList>
    </citation>
    <scope>NUCLEOTIDE SEQUENCE [LARGE SCALE GENOMIC DNA]</scope>
    <source>
        <strain evidence="2 3">CGMCC 1.9167</strain>
    </source>
</reference>
<dbReference type="PROSITE" id="PS51273">
    <property type="entry name" value="GATASE_TYPE_1"/>
    <property type="match status" value="1"/>
</dbReference>
<dbReference type="InterPro" id="IPR029062">
    <property type="entry name" value="Class_I_gatase-like"/>
</dbReference>
<evidence type="ECO:0000313" key="3">
    <source>
        <dbReference type="Proteomes" id="UP000198644"/>
    </source>
</evidence>
<dbReference type="AlphaFoldDB" id="A0A1I6H9D7"/>
<dbReference type="Pfam" id="PF00117">
    <property type="entry name" value="GATase"/>
    <property type="match status" value="1"/>
</dbReference>
<dbReference type="PANTHER" id="PTHR43235:SF1">
    <property type="entry name" value="GLUTAMINE AMIDOTRANSFERASE PB2B2.05-RELATED"/>
    <property type="match status" value="1"/>
</dbReference>
<feature type="domain" description="Glutamine amidotransferase" evidence="1">
    <location>
        <begin position="53"/>
        <end position="184"/>
    </location>
</feature>
<evidence type="ECO:0000259" key="1">
    <source>
        <dbReference type="Pfam" id="PF00117"/>
    </source>
</evidence>
<dbReference type="STRING" id="650891.SAMN05216203_1021"/>